<evidence type="ECO:0000313" key="6">
    <source>
        <dbReference type="Proteomes" id="UP000265515"/>
    </source>
</evidence>
<dbReference type="Gene3D" id="2.120.10.30">
    <property type="entry name" value="TolB, C-terminal domain"/>
    <property type="match status" value="1"/>
</dbReference>
<evidence type="ECO:0000313" key="5">
    <source>
        <dbReference type="EMBL" id="GBG77280.1"/>
    </source>
</evidence>
<proteinExistence type="predicted"/>
<dbReference type="SMART" id="SM00220">
    <property type="entry name" value="S_TKc"/>
    <property type="match status" value="1"/>
</dbReference>
<name>A0A388L4P2_CHABU</name>
<sequence length="863" mass="92980">MRATGERPVPGQWSSAANAAEPGDSRARLLALQVRRNMAMVSTAPPSSPPVLEPEVTMTLLKPELFLPRNRSVVPPIVVHTPSPDFQTTARGWACASLIRDFTFHPTDDTQMYFILDEFCVRRDEDGVVSRRFSIRKADLARARQGFKNSSVLSYWWPYGAGSGLSETSDFVWKKNITDNISMALMFGLDVNRKGDQLVTAATPRIGTQSSIVWVSTATGNRTSVAINADAVWSVAFNPKKTELFVSDIARPVRILSMAVAESGRLDAGPGWNEVCNFSSGDPNVSFAGFDSSSFLPDESCLYFTDNNYNRVWAIDLSSPSPSAALVAGSGYSGSVDGDGPKSQFNSVASAVATPDGCNVFVTELGSGFLRWLKLDAPCSSATSVQKVARYSAGALWGLALRQSGGQLSLYVGASDGSVFELTINNSQLHSCAPTPPPLVPSSSPPPSDMPSSSGPSPSGSSPLPPSSRGTNLGLAVGVPVSISAFLALATCLSVLVYRARRNGLKQPTVEIGRRSNFPTQGGEGGGLQPLQVRRFLLAALQHCTENFSTNYRIGDSGAFGDVYWGSIDDQDLAIKLMTGNLTEEKRRMFVAEVNTLSRLHHANLIRLVGFCDEGSRSILVYPYFPGGSLYARLHHREKAVPGRPLLPPLTFVERMCIAWQIARGLSYLHGGADPPIIHRDIKSSNVLLGDGAGEKLRVVLADFGLATIGERMFGGTTRDTAVKTSHVGGTLGYMAPEYVMKGELSEKIDVYAFGVILLELLTGRKAATEAPLGNGAWQPLADWARLFLRSDFVAGGGMPHAILDSCLRDEVAGRPFQQMTMETLRLASRCLMMEPDARPTMTELAGKLGDLLTEAQVNIRRV</sequence>
<dbReference type="GO" id="GO:0004672">
    <property type="term" value="F:protein kinase activity"/>
    <property type="evidence" value="ECO:0007669"/>
    <property type="project" value="InterPro"/>
</dbReference>
<gene>
    <name evidence="5" type="ORF">CBR_g23609</name>
</gene>
<dbReference type="InterPro" id="IPR000719">
    <property type="entry name" value="Prot_kinase_dom"/>
</dbReference>
<feature type="region of interest" description="Disordered" evidence="3">
    <location>
        <begin position="431"/>
        <end position="468"/>
    </location>
</feature>
<feature type="compositionally biased region" description="Pro residues" evidence="3">
    <location>
        <begin position="434"/>
        <end position="449"/>
    </location>
</feature>
<dbReference type="Gene3D" id="1.10.510.10">
    <property type="entry name" value="Transferase(Phosphotransferase) domain 1"/>
    <property type="match status" value="1"/>
</dbReference>
<dbReference type="InterPro" id="IPR001245">
    <property type="entry name" value="Ser-Thr/Tyr_kinase_cat_dom"/>
</dbReference>
<dbReference type="Proteomes" id="UP000265515">
    <property type="component" value="Unassembled WGS sequence"/>
</dbReference>
<keyword evidence="2" id="KW-0067">ATP-binding</keyword>
<evidence type="ECO:0000259" key="4">
    <source>
        <dbReference type="PROSITE" id="PS50011"/>
    </source>
</evidence>
<feature type="domain" description="Protein kinase" evidence="4">
    <location>
        <begin position="549"/>
        <end position="853"/>
    </location>
</feature>
<dbReference type="PANTHER" id="PTHR47989">
    <property type="entry name" value="OS01G0750732 PROTEIN"/>
    <property type="match status" value="1"/>
</dbReference>
<accession>A0A388L4P2</accession>
<dbReference type="SUPFAM" id="SSF75011">
    <property type="entry name" value="3-carboxy-cis,cis-mucoante lactonizing enzyme"/>
    <property type="match status" value="1"/>
</dbReference>
<dbReference type="AlphaFoldDB" id="A0A388L4P2"/>
<dbReference type="STRING" id="69332.A0A388L4P2"/>
<dbReference type="PANTHER" id="PTHR47989:SF47">
    <property type="entry name" value="SERINE_THREONINE-PROTEIN KINASE PBL28-RELATED"/>
    <property type="match status" value="1"/>
</dbReference>
<evidence type="ECO:0000256" key="2">
    <source>
        <dbReference type="ARBA" id="ARBA00022840"/>
    </source>
</evidence>
<dbReference type="InterPro" id="IPR011009">
    <property type="entry name" value="Kinase-like_dom_sf"/>
</dbReference>
<evidence type="ECO:0000256" key="3">
    <source>
        <dbReference type="SAM" id="MobiDB-lite"/>
    </source>
</evidence>
<reference evidence="5 6" key="1">
    <citation type="journal article" date="2018" name="Cell">
        <title>The Chara Genome: Secondary Complexity and Implications for Plant Terrestrialization.</title>
        <authorList>
            <person name="Nishiyama T."/>
            <person name="Sakayama H."/>
            <person name="Vries J.D."/>
            <person name="Buschmann H."/>
            <person name="Saint-Marcoux D."/>
            <person name="Ullrich K.K."/>
            <person name="Haas F.B."/>
            <person name="Vanderstraeten L."/>
            <person name="Becker D."/>
            <person name="Lang D."/>
            <person name="Vosolsobe S."/>
            <person name="Rombauts S."/>
            <person name="Wilhelmsson P.K.I."/>
            <person name="Janitza P."/>
            <person name="Kern R."/>
            <person name="Heyl A."/>
            <person name="Rumpler F."/>
            <person name="Villalobos L.I.A.C."/>
            <person name="Clay J.M."/>
            <person name="Skokan R."/>
            <person name="Toyoda A."/>
            <person name="Suzuki Y."/>
            <person name="Kagoshima H."/>
            <person name="Schijlen E."/>
            <person name="Tajeshwar N."/>
            <person name="Catarino B."/>
            <person name="Hetherington A.J."/>
            <person name="Saltykova A."/>
            <person name="Bonnot C."/>
            <person name="Breuninger H."/>
            <person name="Symeonidi A."/>
            <person name="Radhakrishnan G.V."/>
            <person name="Van Nieuwerburgh F."/>
            <person name="Deforce D."/>
            <person name="Chang C."/>
            <person name="Karol K.G."/>
            <person name="Hedrich R."/>
            <person name="Ulvskov P."/>
            <person name="Glockner G."/>
            <person name="Delwiche C.F."/>
            <person name="Petrasek J."/>
            <person name="Van de Peer Y."/>
            <person name="Friml J."/>
            <person name="Beilby M."/>
            <person name="Dolan L."/>
            <person name="Kohara Y."/>
            <person name="Sugano S."/>
            <person name="Fujiyama A."/>
            <person name="Delaux P.-M."/>
            <person name="Quint M."/>
            <person name="TheiBen G."/>
            <person name="Hagemann M."/>
            <person name="Harholt J."/>
            <person name="Dunand C."/>
            <person name="Zachgo S."/>
            <person name="Langdale J."/>
            <person name="Maumus F."/>
            <person name="Straeten D.V.D."/>
            <person name="Gould S.B."/>
            <person name="Rensing S.A."/>
        </authorList>
    </citation>
    <scope>NUCLEOTIDE SEQUENCE [LARGE SCALE GENOMIC DNA]</scope>
    <source>
        <strain evidence="5 6">S276</strain>
    </source>
</reference>
<protein>
    <recommendedName>
        <fullName evidence="4">Protein kinase domain-containing protein</fullName>
    </recommendedName>
</protein>
<dbReference type="PROSITE" id="PS00108">
    <property type="entry name" value="PROTEIN_KINASE_ST"/>
    <property type="match status" value="1"/>
</dbReference>
<dbReference type="GO" id="GO:0005524">
    <property type="term" value="F:ATP binding"/>
    <property type="evidence" value="ECO:0007669"/>
    <property type="project" value="UniProtKB-KW"/>
</dbReference>
<feature type="compositionally biased region" description="Low complexity" evidence="3">
    <location>
        <begin position="450"/>
        <end position="462"/>
    </location>
</feature>
<dbReference type="PROSITE" id="PS50011">
    <property type="entry name" value="PROTEIN_KINASE_DOM"/>
    <property type="match status" value="1"/>
</dbReference>
<keyword evidence="1" id="KW-0547">Nucleotide-binding</keyword>
<dbReference type="Gramene" id="GBG77280">
    <property type="protein sequence ID" value="GBG77280"/>
    <property type="gene ID" value="CBR_g23609"/>
</dbReference>
<dbReference type="InterPro" id="IPR011042">
    <property type="entry name" value="6-blade_b-propeller_TolB-like"/>
</dbReference>
<dbReference type="SUPFAM" id="SSF56112">
    <property type="entry name" value="Protein kinase-like (PK-like)"/>
    <property type="match status" value="1"/>
</dbReference>
<organism evidence="5 6">
    <name type="scientific">Chara braunii</name>
    <name type="common">Braun's stonewort</name>
    <dbReference type="NCBI Taxonomy" id="69332"/>
    <lineage>
        <taxon>Eukaryota</taxon>
        <taxon>Viridiplantae</taxon>
        <taxon>Streptophyta</taxon>
        <taxon>Charophyceae</taxon>
        <taxon>Charales</taxon>
        <taxon>Characeae</taxon>
        <taxon>Chara</taxon>
    </lineage>
</organism>
<dbReference type="Gene3D" id="3.30.200.20">
    <property type="entry name" value="Phosphorylase Kinase, domain 1"/>
    <property type="match status" value="1"/>
</dbReference>
<dbReference type="InterPro" id="IPR008271">
    <property type="entry name" value="Ser/Thr_kinase_AS"/>
</dbReference>
<keyword evidence="6" id="KW-1185">Reference proteome</keyword>
<evidence type="ECO:0000256" key="1">
    <source>
        <dbReference type="ARBA" id="ARBA00022741"/>
    </source>
</evidence>
<dbReference type="EMBL" id="BFEA01000264">
    <property type="protein sequence ID" value="GBG77280.1"/>
    <property type="molecule type" value="Genomic_DNA"/>
</dbReference>
<dbReference type="Pfam" id="PF07714">
    <property type="entry name" value="PK_Tyr_Ser-Thr"/>
    <property type="match status" value="1"/>
</dbReference>
<comment type="caution">
    <text evidence="5">The sequence shown here is derived from an EMBL/GenBank/DDBJ whole genome shotgun (WGS) entry which is preliminary data.</text>
</comment>
<feature type="region of interest" description="Disordered" evidence="3">
    <location>
        <begin position="1"/>
        <end position="22"/>
    </location>
</feature>